<dbReference type="EMBL" id="KB933059">
    <property type="protein sequence ID" value="EOO00944.1"/>
    <property type="molecule type" value="Genomic_DNA"/>
</dbReference>
<feature type="coiled-coil region" evidence="1">
    <location>
        <begin position="79"/>
        <end position="116"/>
    </location>
</feature>
<feature type="compositionally biased region" description="Pro residues" evidence="2">
    <location>
        <begin position="356"/>
        <end position="391"/>
    </location>
</feature>
<dbReference type="GeneID" id="19323979"/>
<dbReference type="HOGENOM" id="CLU_584199_0_0_1"/>
<gene>
    <name evidence="4" type="ORF">UCRPA7_3615</name>
</gene>
<keyword evidence="3" id="KW-0732">Signal</keyword>
<accession>R8BNN4</accession>
<keyword evidence="1" id="KW-0175">Coiled coil</keyword>
<evidence type="ECO:0000313" key="5">
    <source>
        <dbReference type="Proteomes" id="UP000014074"/>
    </source>
</evidence>
<evidence type="ECO:0000256" key="1">
    <source>
        <dbReference type="SAM" id="Coils"/>
    </source>
</evidence>
<organism evidence="4 5">
    <name type="scientific">Phaeoacremonium minimum (strain UCR-PA7)</name>
    <name type="common">Esca disease fungus</name>
    <name type="synonym">Togninia minima</name>
    <dbReference type="NCBI Taxonomy" id="1286976"/>
    <lineage>
        <taxon>Eukaryota</taxon>
        <taxon>Fungi</taxon>
        <taxon>Dikarya</taxon>
        <taxon>Ascomycota</taxon>
        <taxon>Pezizomycotina</taxon>
        <taxon>Sordariomycetes</taxon>
        <taxon>Sordariomycetidae</taxon>
        <taxon>Togniniales</taxon>
        <taxon>Togniniaceae</taxon>
        <taxon>Phaeoacremonium</taxon>
    </lineage>
</organism>
<evidence type="ECO:0000256" key="3">
    <source>
        <dbReference type="SAM" id="SignalP"/>
    </source>
</evidence>
<feature type="region of interest" description="Disordered" evidence="2">
    <location>
        <begin position="356"/>
        <end position="402"/>
    </location>
</feature>
<dbReference type="KEGG" id="tmn:UCRPA7_3615"/>
<keyword evidence="5" id="KW-1185">Reference proteome</keyword>
<dbReference type="AlphaFoldDB" id="R8BNN4"/>
<reference evidence="5" key="1">
    <citation type="journal article" date="2013" name="Genome Announc.">
        <title>Draft genome sequence of the ascomycete Phaeoacremonium aleophilum strain UCR-PA7, a causal agent of the esca disease complex in grapevines.</title>
        <authorList>
            <person name="Blanco-Ulate B."/>
            <person name="Rolshausen P."/>
            <person name="Cantu D."/>
        </authorList>
    </citation>
    <scope>NUCLEOTIDE SEQUENCE [LARGE SCALE GENOMIC DNA]</scope>
    <source>
        <strain evidence="5">UCR-PA7</strain>
    </source>
</reference>
<evidence type="ECO:0000256" key="2">
    <source>
        <dbReference type="SAM" id="MobiDB-lite"/>
    </source>
</evidence>
<dbReference type="RefSeq" id="XP_007914302.1">
    <property type="nucleotide sequence ID" value="XM_007916111.1"/>
</dbReference>
<evidence type="ECO:0000313" key="4">
    <source>
        <dbReference type="EMBL" id="EOO00944.1"/>
    </source>
</evidence>
<feature type="chain" id="PRO_5005373871" evidence="3">
    <location>
        <begin position="20"/>
        <end position="468"/>
    </location>
</feature>
<dbReference type="OrthoDB" id="4762260at2759"/>
<sequence>MLGQSITVALLGLGASTWAAPAPSRTIQERGGVAPDPAPSASCIPDILKYFDICILPGTITGGFKPPKRQTFVLPPDNNQNLKDIIKDLETQYITLKNKNHRTAAEEAKLKQLKSALAQLGITNIDADPGVITTITPGKRQIFELPDDSPSGWCADVTGAELALEDLIHATSSRAPTVHEYFVMNNLKSYLSACGIKIVSSPDGTTTIIRPGKRDIALPTNRDPGFDLEGLELAYKALTQSLNGKQATGMTWFVLQNMATALDFWGISIDKSPLGTSTTLVPGKRQGDGIFTIGTPSCELTDIVGLKAALAALQTMYGSPAKSPQNIFLIEQLIVSALQYCGQTVPGWTTLTPGNPIPGGPLVPDPTVPGGPITPDPTVPGGPITPDPTVPGGPLQPSTRQLPVSDPAGLLAAINDLESKYGKYGSGTIPVPVFLIMQNIVTILQGMGVTVPGWPILGAGSVVIGPSS</sequence>
<dbReference type="eggNOG" id="ENOG502S0M4">
    <property type="taxonomic scope" value="Eukaryota"/>
</dbReference>
<proteinExistence type="predicted"/>
<name>R8BNN4_PHAM7</name>
<feature type="signal peptide" evidence="3">
    <location>
        <begin position="1"/>
        <end position="19"/>
    </location>
</feature>
<protein>
    <submittedName>
        <fullName evidence="4">Uncharacterized protein</fullName>
    </submittedName>
</protein>
<dbReference type="Proteomes" id="UP000014074">
    <property type="component" value="Unassembled WGS sequence"/>
</dbReference>